<dbReference type="PANTHER" id="PTHR46606">
    <property type="entry name" value="SHOOTIN-1"/>
    <property type="match status" value="1"/>
</dbReference>
<dbReference type="Proteomes" id="UP000694892">
    <property type="component" value="Chromosome 7L"/>
</dbReference>
<sequence length="462" mass="53455">MSGRGAEPELELLETLKEQAIEKYEELKTENMKTKDEYDKLRKERDDAVKKLEEFSKISHMVIEEVGFIQNNLEVEKSCRESAEALASKLNKENKTLKRISMLCMAKLGPDVITKEINLDEEEPATEAEAAVCTSLGCQQRIKELQEQVITGQEEKKSVTLELENLRSTLLGLIEEVNSTKKENVMLAKQVFEQRKLLDKCNRVSLLAVEEYEELQSSLDMEKDLRQKAESIAHEMYIEQNKLKRQSQLLLQNCAPDAQLLKALEENSRLTHLLEESKIQHQLKVKELEEELEEARLRKEVQSLKKQLELIEEEKRELEAKWQSSESAVKDLKHSGTDSYIKYNRLVMSYCLTLTWTLPFTGSYLKCNRLVMSGSMRSAVSHSCLWLPVFSFPDSFSRVHCTFQCLEPKERFLVIVFHKGPLQVNVWGFTVSNYTLIIKPNWTNPNQILYQWPNKGYVSIAP</sequence>
<feature type="coiled-coil region" evidence="14">
    <location>
        <begin position="142"/>
        <end position="183"/>
    </location>
</feature>
<evidence type="ECO:0000313" key="15">
    <source>
        <dbReference type="EMBL" id="OCT71298.1"/>
    </source>
</evidence>
<feature type="coiled-coil region" evidence="14">
    <location>
        <begin position="10"/>
        <end position="100"/>
    </location>
</feature>
<dbReference type="PANTHER" id="PTHR46606:SF3">
    <property type="entry name" value="SHOOTIN-1"/>
    <property type="match status" value="1"/>
</dbReference>
<protein>
    <recommendedName>
        <fullName evidence="8">Shootin-1</fullName>
    </recommendedName>
</protein>
<organism evidence="15 16">
    <name type="scientific">Xenopus laevis</name>
    <name type="common">African clawed frog</name>
    <dbReference type="NCBI Taxonomy" id="8355"/>
    <lineage>
        <taxon>Eukaryota</taxon>
        <taxon>Metazoa</taxon>
        <taxon>Chordata</taxon>
        <taxon>Craniata</taxon>
        <taxon>Vertebrata</taxon>
        <taxon>Euteleostomi</taxon>
        <taxon>Amphibia</taxon>
        <taxon>Batrachia</taxon>
        <taxon>Anura</taxon>
        <taxon>Pipoidea</taxon>
        <taxon>Pipidae</taxon>
        <taxon>Xenopodinae</taxon>
        <taxon>Xenopus</taxon>
        <taxon>Xenopus</taxon>
    </lineage>
</organism>
<name>A0A974HAY0_XENLA</name>
<keyword evidence="13" id="KW-0966">Cell projection</keyword>
<dbReference type="AlphaFoldDB" id="A0A974HAY0"/>
<comment type="subcellular location">
    <subcellularLocation>
        <location evidence="4">Cell projection</location>
        <location evidence="4">Axon</location>
    </subcellularLocation>
    <subcellularLocation>
        <location evidence="3">Cell projection</location>
        <location evidence="3">Filopodium</location>
    </subcellularLocation>
    <subcellularLocation>
        <location evidence="6">Cell projection</location>
        <location evidence="6">Growth cone</location>
    </subcellularLocation>
    <subcellularLocation>
        <location evidence="5">Cell projection</location>
        <location evidence="5">Lamellipodium</location>
    </subcellularLocation>
    <subcellularLocation>
        <location evidence="1">Cytoplasm</location>
        <location evidence="1">Cytoskeleton</location>
    </subcellularLocation>
    <subcellularLocation>
        <location evidence="2">Perikaryon</location>
    </subcellularLocation>
</comment>
<evidence type="ECO:0000256" key="13">
    <source>
        <dbReference type="ARBA" id="ARBA00023273"/>
    </source>
</evidence>
<dbReference type="InterPro" id="IPR024849">
    <property type="entry name" value="Shootin-1"/>
</dbReference>
<proteinExistence type="inferred from homology"/>
<keyword evidence="11 14" id="KW-0175">Coiled coil</keyword>
<evidence type="ECO:0000256" key="6">
    <source>
        <dbReference type="ARBA" id="ARBA00004624"/>
    </source>
</evidence>
<evidence type="ECO:0000256" key="4">
    <source>
        <dbReference type="ARBA" id="ARBA00004489"/>
    </source>
</evidence>
<dbReference type="GO" id="GO:0030175">
    <property type="term" value="C:filopodium"/>
    <property type="evidence" value="ECO:0007669"/>
    <property type="project" value="UniProtKB-SubCell"/>
</dbReference>
<evidence type="ECO:0000256" key="9">
    <source>
        <dbReference type="ARBA" id="ARBA00022473"/>
    </source>
</evidence>
<evidence type="ECO:0000256" key="5">
    <source>
        <dbReference type="ARBA" id="ARBA00004510"/>
    </source>
</evidence>
<dbReference type="GO" id="GO:2001224">
    <property type="term" value="P:positive regulation of neuron migration"/>
    <property type="evidence" value="ECO:0007669"/>
    <property type="project" value="TreeGrafter"/>
</dbReference>
<reference evidence="16" key="1">
    <citation type="journal article" date="2016" name="Nature">
        <title>Genome evolution in the allotetraploid frog Xenopus laevis.</title>
        <authorList>
            <person name="Session A.M."/>
            <person name="Uno Y."/>
            <person name="Kwon T."/>
            <person name="Chapman J.A."/>
            <person name="Toyoda A."/>
            <person name="Takahashi S."/>
            <person name="Fukui A."/>
            <person name="Hikosaka A."/>
            <person name="Suzuki A."/>
            <person name="Kondo M."/>
            <person name="van Heeringen S.J."/>
            <person name="Quigley I."/>
            <person name="Heinz S."/>
            <person name="Ogino H."/>
            <person name="Ochi H."/>
            <person name="Hellsten U."/>
            <person name="Lyons J.B."/>
            <person name="Simakov O."/>
            <person name="Putnam N."/>
            <person name="Stites J."/>
            <person name="Kuroki Y."/>
            <person name="Tanaka T."/>
            <person name="Michiue T."/>
            <person name="Watanabe M."/>
            <person name="Bogdanovic O."/>
            <person name="Lister R."/>
            <person name="Georgiou G."/>
            <person name="Paranjpe S.S."/>
            <person name="van Kruijsbergen I."/>
            <person name="Shu S."/>
            <person name="Carlson J."/>
            <person name="Kinoshita T."/>
            <person name="Ohta Y."/>
            <person name="Mawaribuchi S."/>
            <person name="Jenkins J."/>
            <person name="Grimwood J."/>
            <person name="Schmutz J."/>
            <person name="Mitros T."/>
            <person name="Mozaffari S.V."/>
            <person name="Suzuki Y."/>
            <person name="Haramoto Y."/>
            <person name="Yamamoto T.S."/>
            <person name="Takagi C."/>
            <person name="Heald R."/>
            <person name="Miller K."/>
            <person name="Haudenschild C."/>
            <person name="Kitzman J."/>
            <person name="Nakayama T."/>
            <person name="Izutsu Y."/>
            <person name="Robert J."/>
            <person name="Fortriede J."/>
            <person name="Burns K."/>
            <person name="Lotay V."/>
            <person name="Karimi K."/>
            <person name="Yasuoka Y."/>
            <person name="Dichmann D.S."/>
            <person name="Flajnik M.F."/>
            <person name="Houston D.W."/>
            <person name="Shendure J."/>
            <person name="DuPasquier L."/>
            <person name="Vize P.D."/>
            <person name="Zorn A.M."/>
            <person name="Ito M."/>
            <person name="Marcotte E.M."/>
            <person name="Wallingford J.B."/>
            <person name="Ito Y."/>
            <person name="Asashima M."/>
            <person name="Ueno N."/>
            <person name="Matsuda Y."/>
            <person name="Veenstra G.J."/>
            <person name="Fujiyama A."/>
            <person name="Harland R.M."/>
            <person name="Taira M."/>
            <person name="Rokhsar D.S."/>
        </authorList>
    </citation>
    <scope>NUCLEOTIDE SEQUENCE [LARGE SCALE GENOMIC DNA]</scope>
    <source>
        <strain evidence="16">J</strain>
    </source>
</reference>
<dbReference type="GO" id="GO:0005737">
    <property type="term" value="C:cytoplasm"/>
    <property type="evidence" value="ECO:0007669"/>
    <property type="project" value="TreeGrafter"/>
</dbReference>
<dbReference type="GO" id="GO:0048812">
    <property type="term" value="P:neuron projection morphogenesis"/>
    <property type="evidence" value="ECO:0007669"/>
    <property type="project" value="TreeGrafter"/>
</dbReference>
<feature type="coiled-coil region" evidence="14">
    <location>
        <begin position="271"/>
        <end position="328"/>
    </location>
</feature>
<gene>
    <name evidence="15" type="ORF">XELAEV_18034276mg</name>
</gene>
<evidence type="ECO:0000256" key="3">
    <source>
        <dbReference type="ARBA" id="ARBA00004486"/>
    </source>
</evidence>
<evidence type="ECO:0000256" key="2">
    <source>
        <dbReference type="ARBA" id="ARBA00004484"/>
    </source>
</evidence>
<keyword evidence="10" id="KW-0963">Cytoplasm</keyword>
<keyword evidence="12" id="KW-0206">Cytoskeleton</keyword>
<dbReference type="GO" id="GO:0005856">
    <property type="term" value="C:cytoskeleton"/>
    <property type="evidence" value="ECO:0007669"/>
    <property type="project" value="UniProtKB-SubCell"/>
</dbReference>
<evidence type="ECO:0000313" key="16">
    <source>
        <dbReference type="Proteomes" id="UP000694892"/>
    </source>
</evidence>
<dbReference type="EMBL" id="CM004478">
    <property type="protein sequence ID" value="OCT71298.1"/>
    <property type="molecule type" value="Genomic_DNA"/>
</dbReference>
<dbReference type="GO" id="GO:0044295">
    <property type="term" value="C:axonal growth cone"/>
    <property type="evidence" value="ECO:0007669"/>
    <property type="project" value="TreeGrafter"/>
</dbReference>
<dbReference type="GO" id="GO:0030027">
    <property type="term" value="C:lamellipodium"/>
    <property type="evidence" value="ECO:0007669"/>
    <property type="project" value="UniProtKB-SubCell"/>
</dbReference>
<evidence type="ECO:0000256" key="11">
    <source>
        <dbReference type="ARBA" id="ARBA00023054"/>
    </source>
</evidence>
<dbReference type="OMA" id="HIKRSQM"/>
<evidence type="ECO:0000256" key="14">
    <source>
        <dbReference type="SAM" id="Coils"/>
    </source>
</evidence>
<comment type="similarity">
    <text evidence="7">Belongs to the shootin family.</text>
</comment>
<evidence type="ECO:0000256" key="1">
    <source>
        <dbReference type="ARBA" id="ARBA00004245"/>
    </source>
</evidence>
<evidence type="ECO:0000256" key="7">
    <source>
        <dbReference type="ARBA" id="ARBA00010041"/>
    </source>
</evidence>
<evidence type="ECO:0000256" key="10">
    <source>
        <dbReference type="ARBA" id="ARBA00022490"/>
    </source>
</evidence>
<accession>A0A974HAY0</accession>
<evidence type="ECO:0000256" key="8">
    <source>
        <dbReference type="ARBA" id="ARBA00017666"/>
    </source>
</evidence>
<evidence type="ECO:0000256" key="12">
    <source>
        <dbReference type="ARBA" id="ARBA00023212"/>
    </source>
</evidence>
<keyword evidence="9" id="KW-0217">Developmental protein</keyword>
<dbReference type="GO" id="GO:0043204">
    <property type="term" value="C:perikaryon"/>
    <property type="evidence" value="ECO:0007669"/>
    <property type="project" value="UniProtKB-SubCell"/>
</dbReference>